<evidence type="ECO:0000313" key="4">
    <source>
        <dbReference type="Proteomes" id="UP000230002"/>
    </source>
</evidence>
<evidence type="ECO:0000256" key="1">
    <source>
        <dbReference type="SAM" id="Phobius"/>
    </source>
</evidence>
<dbReference type="EMBL" id="AYKW01000030">
    <property type="protein sequence ID" value="PIL28025.1"/>
    <property type="molecule type" value="Genomic_DNA"/>
</dbReference>
<protein>
    <recommendedName>
        <fullName evidence="5">Transporter</fullName>
    </recommendedName>
</protein>
<evidence type="ECO:0000313" key="3">
    <source>
        <dbReference type="EMBL" id="PIL28025.1"/>
    </source>
</evidence>
<keyword evidence="2" id="KW-0732">Signal</keyword>
<dbReference type="Proteomes" id="UP000230002">
    <property type="component" value="Unassembled WGS sequence"/>
</dbReference>
<accession>A0A2G8S2N0</accession>
<feature type="chain" id="PRO_5013735367" description="Transporter" evidence="2">
    <location>
        <begin position="18"/>
        <end position="174"/>
    </location>
</feature>
<organism evidence="3 4">
    <name type="scientific">Ganoderma sinense ZZ0214-1</name>
    <dbReference type="NCBI Taxonomy" id="1077348"/>
    <lineage>
        <taxon>Eukaryota</taxon>
        <taxon>Fungi</taxon>
        <taxon>Dikarya</taxon>
        <taxon>Basidiomycota</taxon>
        <taxon>Agaricomycotina</taxon>
        <taxon>Agaricomycetes</taxon>
        <taxon>Polyporales</taxon>
        <taxon>Polyporaceae</taxon>
        <taxon>Ganoderma</taxon>
    </lineage>
</organism>
<feature type="signal peptide" evidence="2">
    <location>
        <begin position="1"/>
        <end position="17"/>
    </location>
</feature>
<feature type="transmembrane region" description="Helical" evidence="1">
    <location>
        <begin position="33"/>
        <end position="56"/>
    </location>
</feature>
<proteinExistence type="predicted"/>
<comment type="caution">
    <text evidence="3">The sequence shown here is derived from an EMBL/GenBank/DDBJ whole genome shotgun (WGS) entry which is preliminary data.</text>
</comment>
<reference evidence="3 4" key="1">
    <citation type="journal article" date="2015" name="Sci. Rep.">
        <title>Chromosome-level genome map provides insights into diverse defense mechanisms in the medicinal fungus Ganoderma sinense.</title>
        <authorList>
            <person name="Zhu Y."/>
            <person name="Xu J."/>
            <person name="Sun C."/>
            <person name="Zhou S."/>
            <person name="Xu H."/>
            <person name="Nelson D.R."/>
            <person name="Qian J."/>
            <person name="Song J."/>
            <person name="Luo H."/>
            <person name="Xiang L."/>
            <person name="Li Y."/>
            <person name="Xu Z."/>
            <person name="Ji A."/>
            <person name="Wang L."/>
            <person name="Lu S."/>
            <person name="Hayward A."/>
            <person name="Sun W."/>
            <person name="Li X."/>
            <person name="Schwartz D.C."/>
            <person name="Wang Y."/>
            <person name="Chen S."/>
        </authorList>
    </citation>
    <scope>NUCLEOTIDE SEQUENCE [LARGE SCALE GENOMIC DNA]</scope>
    <source>
        <strain evidence="3 4">ZZ0214-1</strain>
    </source>
</reference>
<keyword evidence="1" id="KW-0812">Transmembrane</keyword>
<dbReference type="AlphaFoldDB" id="A0A2G8S2N0"/>
<keyword evidence="1" id="KW-0472">Membrane</keyword>
<sequence length="174" mass="18665">MFVAIVILGELALTVESFVQPGLSHWKEFSYRLTSTALGMAITADVFLTTVLTVVLHRSRTGFKSLNSRNSPSGYTKDDFKGNAYEIGAVPVNDLSTHSATTLSGNDVSTPSEHVLHIRVTRQTGTSQNGSFSGDVTLIDRKAEPSIELCNLQSSADSLKGNAAPSPDGLFHHD</sequence>
<gene>
    <name evidence="3" type="ORF">GSI_09876</name>
</gene>
<evidence type="ECO:0000256" key="2">
    <source>
        <dbReference type="SAM" id="SignalP"/>
    </source>
</evidence>
<keyword evidence="4" id="KW-1185">Reference proteome</keyword>
<evidence type="ECO:0008006" key="5">
    <source>
        <dbReference type="Google" id="ProtNLM"/>
    </source>
</evidence>
<name>A0A2G8S2N0_9APHY</name>
<keyword evidence="1" id="KW-1133">Transmembrane helix</keyword>